<dbReference type="Proteomes" id="UP000006813">
    <property type="component" value="Unassembled WGS sequence"/>
</dbReference>
<gene>
    <name evidence="2" type="ORF">GW7_07178</name>
</gene>
<evidence type="ECO:0000256" key="1">
    <source>
        <dbReference type="SAM" id="MobiDB-lite"/>
    </source>
</evidence>
<dbReference type="EMBL" id="JH172234">
    <property type="protein sequence ID" value="EHB13771.1"/>
    <property type="molecule type" value="Genomic_DNA"/>
</dbReference>
<name>G5BWW0_HETGA</name>
<feature type="compositionally biased region" description="Basic and acidic residues" evidence="1">
    <location>
        <begin position="60"/>
        <end position="73"/>
    </location>
</feature>
<sequence length="80" mass="8791">QASARLTVTWRFSQVLSALGVDEEQLLAEAGKGDTEGTARKPRSHRSMGVKMKPSSQSPPRKEPISSQPDRRFSPSLDPE</sequence>
<reference evidence="2 3" key="1">
    <citation type="journal article" date="2011" name="Nature">
        <title>Genome sequencing reveals insights into physiology and longevity of the naked mole rat.</title>
        <authorList>
            <person name="Kim E.B."/>
            <person name="Fang X."/>
            <person name="Fushan A.A."/>
            <person name="Huang Z."/>
            <person name="Lobanov A.V."/>
            <person name="Han L."/>
            <person name="Marino S.M."/>
            <person name="Sun X."/>
            <person name="Turanov A.A."/>
            <person name="Yang P."/>
            <person name="Yim S.H."/>
            <person name="Zhao X."/>
            <person name="Kasaikina M.V."/>
            <person name="Stoletzki N."/>
            <person name="Peng C."/>
            <person name="Polak P."/>
            <person name="Xiong Z."/>
            <person name="Kiezun A."/>
            <person name="Zhu Y."/>
            <person name="Chen Y."/>
            <person name="Kryukov G.V."/>
            <person name="Zhang Q."/>
            <person name="Peshkin L."/>
            <person name="Yang L."/>
            <person name="Bronson R.T."/>
            <person name="Buffenstein R."/>
            <person name="Wang B."/>
            <person name="Han C."/>
            <person name="Li Q."/>
            <person name="Chen L."/>
            <person name="Zhao W."/>
            <person name="Sunyaev S.R."/>
            <person name="Park T.J."/>
            <person name="Zhang G."/>
            <person name="Wang J."/>
            <person name="Gladyshev V.N."/>
        </authorList>
    </citation>
    <scope>NUCLEOTIDE SEQUENCE [LARGE SCALE GENOMIC DNA]</scope>
</reference>
<dbReference type="InParanoid" id="G5BWW0"/>
<accession>G5BWW0</accession>
<evidence type="ECO:0000313" key="3">
    <source>
        <dbReference type="Proteomes" id="UP000006813"/>
    </source>
</evidence>
<evidence type="ECO:0000313" key="2">
    <source>
        <dbReference type="EMBL" id="EHB13771.1"/>
    </source>
</evidence>
<dbReference type="AlphaFoldDB" id="G5BWW0"/>
<dbReference type="eggNOG" id="ENOG502S4NS">
    <property type="taxonomic scope" value="Eukaryota"/>
</dbReference>
<feature type="region of interest" description="Disordered" evidence="1">
    <location>
        <begin position="29"/>
        <end position="80"/>
    </location>
</feature>
<organism evidence="2 3">
    <name type="scientific">Heterocephalus glaber</name>
    <name type="common">Naked mole rat</name>
    <dbReference type="NCBI Taxonomy" id="10181"/>
    <lineage>
        <taxon>Eukaryota</taxon>
        <taxon>Metazoa</taxon>
        <taxon>Chordata</taxon>
        <taxon>Craniata</taxon>
        <taxon>Vertebrata</taxon>
        <taxon>Euteleostomi</taxon>
        <taxon>Mammalia</taxon>
        <taxon>Eutheria</taxon>
        <taxon>Euarchontoglires</taxon>
        <taxon>Glires</taxon>
        <taxon>Rodentia</taxon>
        <taxon>Hystricomorpha</taxon>
        <taxon>Bathyergidae</taxon>
        <taxon>Heterocephalus</taxon>
    </lineage>
</organism>
<feature type="non-terminal residue" evidence="2">
    <location>
        <position position="80"/>
    </location>
</feature>
<proteinExistence type="predicted"/>
<feature type="non-terminal residue" evidence="2">
    <location>
        <position position="1"/>
    </location>
</feature>
<protein>
    <submittedName>
        <fullName evidence="2">Testis-specific protein 10-interacting protein</fullName>
    </submittedName>
</protein>
<dbReference type="STRING" id="10181.G5BWW0"/>